<accession>A0A2Y9CK88</accession>
<name>A0A2Y9CK88_9GAMM</name>
<dbReference type="EMBL" id="CP021659">
    <property type="protein sequence ID" value="AWK13247.1"/>
    <property type="molecule type" value="Genomic_DNA"/>
</dbReference>
<organism evidence="1 2">
    <name type="scientific">Candidatus Fukatsuia symbiotica</name>
    <dbReference type="NCBI Taxonomy" id="1878942"/>
    <lineage>
        <taxon>Bacteria</taxon>
        <taxon>Pseudomonadati</taxon>
        <taxon>Pseudomonadota</taxon>
        <taxon>Gammaproteobacteria</taxon>
        <taxon>Enterobacterales</taxon>
        <taxon>Yersiniaceae</taxon>
        <taxon>Candidatus Fukatsuia</taxon>
    </lineage>
</organism>
<protein>
    <submittedName>
        <fullName evidence="1">Uncharacterized protein</fullName>
    </submittedName>
</protein>
<sequence length="64" mass="7706">MERSIIIKKLVSVIKNNNYYNVNFIYRKFIDTKKKYQLMSQKMSAQQKMALLLGMINSTFYPMF</sequence>
<evidence type="ECO:0000313" key="2">
    <source>
        <dbReference type="Proteomes" id="UP000261875"/>
    </source>
</evidence>
<dbReference type="Proteomes" id="UP000261875">
    <property type="component" value="Chromosome"/>
</dbReference>
<dbReference type="STRING" id="1878942.GCA_900128755_00452"/>
<dbReference type="AlphaFoldDB" id="A0A2Y9CK88"/>
<gene>
    <name evidence="1" type="ORF">CCS41_00045</name>
</gene>
<proteinExistence type="predicted"/>
<dbReference type="KEGG" id="fsm:CCS41_00045"/>
<keyword evidence="2" id="KW-1185">Reference proteome</keyword>
<reference evidence="1 2" key="1">
    <citation type="submission" date="2017-05" db="EMBL/GenBank/DDBJ databases">
        <title>Genome sequence of Candidatus Fukatsuia symbiotica and Candidatus Hamiltonella defensa from Acyrthosiphon pisum strain 5D.</title>
        <authorList>
            <person name="Patel V.A."/>
            <person name="Chevignon G."/>
            <person name="Russell J.A."/>
            <person name="Oliver K.M."/>
        </authorList>
    </citation>
    <scope>NUCLEOTIDE SEQUENCE [LARGE SCALE GENOMIC DNA]</scope>
    <source>
        <strain evidence="1 2">5D</strain>
    </source>
</reference>
<evidence type="ECO:0000313" key="1">
    <source>
        <dbReference type="EMBL" id="AWK13247.1"/>
    </source>
</evidence>